<dbReference type="NCBIfam" id="TIGR00059">
    <property type="entry name" value="L17"/>
    <property type="match status" value="1"/>
</dbReference>
<dbReference type="InterPro" id="IPR036373">
    <property type="entry name" value="Ribosomal_bL17_sf"/>
</dbReference>
<evidence type="ECO:0000256" key="5">
    <source>
        <dbReference type="RuleBase" id="RU000660"/>
    </source>
</evidence>
<dbReference type="GO" id="GO:0022625">
    <property type="term" value="C:cytosolic large ribosomal subunit"/>
    <property type="evidence" value="ECO:0007669"/>
    <property type="project" value="TreeGrafter"/>
</dbReference>
<dbReference type="Gene3D" id="3.90.1030.10">
    <property type="entry name" value="Ribosomal protein L17"/>
    <property type="match status" value="1"/>
</dbReference>
<dbReference type="RefSeq" id="WP_024543960.1">
    <property type="nucleotide sequence ID" value="NZ_LR214938.2"/>
</dbReference>
<comment type="subunit">
    <text evidence="4">Part of the 50S ribosomal subunit. Contacts protein L32.</text>
</comment>
<gene>
    <name evidence="6" type="primary">rplQ_2</name>
    <name evidence="4" type="synonym">rplQ</name>
    <name evidence="6" type="ORF">NCTC10113_00968</name>
</gene>
<keyword evidence="2 4" id="KW-0689">Ribosomal protein</keyword>
<keyword evidence="3 4" id="KW-0687">Ribonucleoprotein</keyword>
<dbReference type="SUPFAM" id="SSF64263">
    <property type="entry name" value="Prokaryotic ribosomal protein L17"/>
    <property type="match status" value="1"/>
</dbReference>
<dbReference type="GO" id="GO:0003735">
    <property type="term" value="F:structural constituent of ribosome"/>
    <property type="evidence" value="ECO:0007669"/>
    <property type="project" value="InterPro"/>
</dbReference>
<dbReference type="GO" id="GO:0006412">
    <property type="term" value="P:translation"/>
    <property type="evidence" value="ECO:0007669"/>
    <property type="project" value="UniProtKB-UniRule"/>
</dbReference>
<sequence>MANPKQLFRRNSEWWNHVERSLVTDVIIHSEITTTLERAKRIKSKIDKMIALGKINTLSSRRQAIKYLINKPSKDPKKDAVQYLFSVVAPKYKDRNGGYTRIIKVANRKGDNAKMAIIQLV</sequence>
<keyword evidence="6" id="KW-0614">Plasmid</keyword>
<dbReference type="AlphaFoldDB" id="A0A448ZXV6"/>
<proteinExistence type="inferred from homology"/>
<dbReference type="HAMAP" id="MF_01368">
    <property type="entry name" value="Ribosomal_bL17"/>
    <property type="match status" value="1"/>
</dbReference>
<evidence type="ECO:0000256" key="1">
    <source>
        <dbReference type="ARBA" id="ARBA00008777"/>
    </source>
</evidence>
<dbReference type="InterPro" id="IPR000456">
    <property type="entry name" value="Ribosomal_bL17"/>
</dbReference>
<evidence type="ECO:0000256" key="2">
    <source>
        <dbReference type="ARBA" id="ARBA00022980"/>
    </source>
</evidence>
<dbReference type="Pfam" id="PF01196">
    <property type="entry name" value="Ribosomal_L17"/>
    <property type="match status" value="1"/>
</dbReference>
<accession>A0A448ZXV6</accession>
<evidence type="ECO:0000256" key="4">
    <source>
        <dbReference type="HAMAP-Rule" id="MF_01368"/>
    </source>
</evidence>
<comment type="similarity">
    <text evidence="1 4 5">Belongs to the bacterial ribosomal protein bL17 family.</text>
</comment>
<geneLocation type="plasmid" evidence="6">
    <name>2</name>
</geneLocation>
<dbReference type="PANTHER" id="PTHR14413:SF16">
    <property type="entry name" value="LARGE RIBOSOMAL SUBUNIT PROTEIN BL17M"/>
    <property type="match status" value="1"/>
</dbReference>
<organism evidence="6">
    <name type="scientific">Metamycoplasma salivarium</name>
    <name type="common">Mycoplasma salivarium</name>
    <dbReference type="NCBI Taxonomy" id="2124"/>
    <lineage>
        <taxon>Bacteria</taxon>
        <taxon>Bacillati</taxon>
        <taxon>Mycoplasmatota</taxon>
        <taxon>Mycoplasmoidales</taxon>
        <taxon>Metamycoplasmataceae</taxon>
        <taxon>Metamycoplasma</taxon>
    </lineage>
</organism>
<reference evidence="6" key="1">
    <citation type="submission" date="2019-01" db="EMBL/GenBank/DDBJ databases">
        <authorList>
            <consortium name="Pathogen Informatics"/>
        </authorList>
    </citation>
    <scope>NUCLEOTIDE SEQUENCE [LARGE SCALE GENOMIC DNA]</scope>
    <source>
        <strain evidence="6">NCTC10113</strain>
    </source>
</reference>
<evidence type="ECO:0000313" key="6">
    <source>
        <dbReference type="EMBL" id="VEU56087.1"/>
    </source>
</evidence>
<dbReference type="EMBL" id="LR214939">
    <property type="protein sequence ID" value="VEU56087.1"/>
    <property type="molecule type" value="Genomic_DNA"/>
</dbReference>
<protein>
    <recommendedName>
        <fullName evidence="4">Large ribosomal subunit protein bL17</fullName>
    </recommendedName>
</protein>
<dbReference type="PANTHER" id="PTHR14413">
    <property type="entry name" value="RIBOSOMAL PROTEIN L17"/>
    <property type="match status" value="1"/>
</dbReference>
<evidence type="ECO:0000256" key="3">
    <source>
        <dbReference type="ARBA" id="ARBA00023274"/>
    </source>
</evidence>
<name>A0A448ZXV6_METSV</name>